<gene>
    <name evidence="1" type="ORF">BV22DRAFT_1023249</name>
</gene>
<name>A0ACB8B0T6_9AGAM</name>
<comment type="caution">
    <text evidence="1">The sequence shown here is derived from an EMBL/GenBank/DDBJ whole genome shotgun (WGS) entry which is preliminary data.</text>
</comment>
<proteinExistence type="predicted"/>
<dbReference type="EMBL" id="MU266675">
    <property type="protein sequence ID" value="KAH7919285.1"/>
    <property type="molecule type" value="Genomic_DNA"/>
</dbReference>
<evidence type="ECO:0000313" key="2">
    <source>
        <dbReference type="Proteomes" id="UP000790709"/>
    </source>
</evidence>
<keyword evidence="1" id="KW-0418">Kinase</keyword>
<accession>A0ACB8B0T6</accession>
<keyword evidence="1" id="KW-0808">Transferase</keyword>
<evidence type="ECO:0000313" key="1">
    <source>
        <dbReference type="EMBL" id="KAH7919285.1"/>
    </source>
</evidence>
<dbReference type="Proteomes" id="UP000790709">
    <property type="component" value="Unassembled WGS sequence"/>
</dbReference>
<sequence>MSSPSEPAASLPNPEDSQHSESDSSYLSSSEDDHSLTSDHSDLTAFDHHESAEQDISHAVFLVVMGVSGTGKSTLGTALSKALHLPFIDGDDLHPKSNVEKMSRGEPLTDADREPWLEIIRTTAHKRVEAQMSNDPCEIPSSEPESKPKTEKALDEYEEMAAKSGEIPDDEDLKSYGKPKHLGIIIACSALKKSYREVLRGAEKPGALPPDLATPHSQELPTYFVYMKGGKGVLMDRMQKRKGHFMKAKMLESQLATLESPEEEEGVVTVPIEWSTEEQVKEIQEALEERFYEVM</sequence>
<keyword evidence="2" id="KW-1185">Reference proteome</keyword>
<protein>
    <submittedName>
        <fullName evidence="1">Carbohydrate kinase</fullName>
    </submittedName>
</protein>
<organism evidence="1 2">
    <name type="scientific">Leucogyrophana mollusca</name>
    <dbReference type="NCBI Taxonomy" id="85980"/>
    <lineage>
        <taxon>Eukaryota</taxon>
        <taxon>Fungi</taxon>
        <taxon>Dikarya</taxon>
        <taxon>Basidiomycota</taxon>
        <taxon>Agaricomycotina</taxon>
        <taxon>Agaricomycetes</taxon>
        <taxon>Agaricomycetidae</taxon>
        <taxon>Boletales</taxon>
        <taxon>Boletales incertae sedis</taxon>
        <taxon>Leucogyrophana</taxon>
    </lineage>
</organism>
<reference evidence="1" key="1">
    <citation type="journal article" date="2021" name="New Phytol.">
        <title>Evolutionary innovations through gain and loss of genes in the ectomycorrhizal Boletales.</title>
        <authorList>
            <person name="Wu G."/>
            <person name="Miyauchi S."/>
            <person name="Morin E."/>
            <person name="Kuo A."/>
            <person name="Drula E."/>
            <person name="Varga T."/>
            <person name="Kohler A."/>
            <person name="Feng B."/>
            <person name="Cao Y."/>
            <person name="Lipzen A."/>
            <person name="Daum C."/>
            <person name="Hundley H."/>
            <person name="Pangilinan J."/>
            <person name="Johnson J."/>
            <person name="Barry K."/>
            <person name="LaButti K."/>
            <person name="Ng V."/>
            <person name="Ahrendt S."/>
            <person name="Min B."/>
            <person name="Choi I.G."/>
            <person name="Park H."/>
            <person name="Plett J.M."/>
            <person name="Magnuson J."/>
            <person name="Spatafora J.W."/>
            <person name="Nagy L.G."/>
            <person name="Henrissat B."/>
            <person name="Grigoriev I.V."/>
            <person name="Yang Z.L."/>
            <person name="Xu J."/>
            <person name="Martin F.M."/>
        </authorList>
    </citation>
    <scope>NUCLEOTIDE SEQUENCE</scope>
    <source>
        <strain evidence="1">KUC20120723A-06</strain>
    </source>
</reference>